<protein>
    <recommendedName>
        <fullName evidence="1">BioF2-like acetyltransferase domain-containing protein</fullName>
    </recommendedName>
</protein>
<gene>
    <name evidence="2" type="ORF">BB934_00685</name>
</gene>
<evidence type="ECO:0000259" key="1">
    <source>
        <dbReference type="Pfam" id="PF13480"/>
    </source>
</evidence>
<dbReference type="Pfam" id="PF13480">
    <property type="entry name" value="Acetyltransf_6"/>
    <property type="match status" value="1"/>
</dbReference>
<evidence type="ECO:0000313" key="2">
    <source>
        <dbReference type="EMBL" id="ANY76913.1"/>
    </source>
</evidence>
<dbReference type="AlphaFoldDB" id="A0A1B2EAA9"/>
<dbReference type="KEGG" id="moc:BB934_00685"/>
<sequence>MIAASDFSCDPVALMRACGLRSWNFDHVPASQAMFAPWRTIDTESPVVDLDQEESPGSTALYADHRRKRRRLEREVGQVEVELETTDPSMLEFCLKWKSAHYDRIGTPDLFARPWARSLMDVIASHQKPEFAGMLSVMRAGGQPIAAHFGLRSGNVWHYWFPTYDPQFHRHSPGMLLLLEMMAGAPKLGINMIDFGRGDNDYKFRIANRRVPLIEGAVVTNSTIWRLKSQLRQIVRGSPMLKSALTPAHRLYQAFNQRSRLRVYWLDAILACEMMRTCLHYLNTTGTFI</sequence>
<feature type="domain" description="BioF2-like acetyltransferase" evidence="1">
    <location>
        <begin position="64"/>
        <end position="203"/>
    </location>
</feature>
<name>A0A1B2EAA9_9HYPH</name>
<organism evidence="2">
    <name type="scientific">Microvirga ossetica</name>
    <dbReference type="NCBI Taxonomy" id="1882682"/>
    <lineage>
        <taxon>Bacteria</taxon>
        <taxon>Pseudomonadati</taxon>
        <taxon>Pseudomonadota</taxon>
        <taxon>Alphaproteobacteria</taxon>
        <taxon>Hyphomicrobiales</taxon>
        <taxon>Methylobacteriaceae</taxon>
        <taxon>Microvirga</taxon>
    </lineage>
</organism>
<dbReference type="EMBL" id="CP016616">
    <property type="protein sequence ID" value="ANY76913.1"/>
    <property type="molecule type" value="Genomic_DNA"/>
</dbReference>
<dbReference type="Gene3D" id="3.40.630.30">
    <property type="match status" value="1"/>
</dbReference>
<dbReference type="InterPro" id="IPR038740">
    <property type="entry name" value="BioF2-like_GNAT_dom"/>
</dbReference>
<proteinExistence type="predicted"/>
<dbReference type="InterPro" id="IPR016181">
    <property type="entry name" value="Acyl_CoA_acyltransferase"/>
</dbReference>
<accession>A0A1B2EAA9</accession>
<reference evidence="2" key="1">
    <citation type="submission" date="2016-07" db="EMBL/GenBank/DDBJ databases">
        <title>Microvirga ossetica sp. nov. a new species of rhizobia isolated from root nodules of the legume species Vicia alpestris Steven originated from North Ossetia region in the Caucasus.</title>
        <authorList>
            <person name="Safronova V.I."/>
            <person name="Kuznetsova I.G."/>
            <person name="Sazanova A.L."/>
            <person name="Belimov A."/>
            <person name="Andronov E."/>
            <person name="Osledkin Y.S."/>
            <person name="Onishchuk O.P."/>
            <person name="Kurchak O.N."/>
            <person name="Shaposhnikov A.I."/>
            <person name="Willems A."/>
            <person name="Tikhonovich I.A."/>
        </authorList>
    </citation>
    <scope>NUCLEOTIDE SEQUENCE [LARGE SCALE GENOMIC DNA]</scope>
    <source>
        <strain evidence="2">V5/3M</strain>
    </source>
</reference>
<dbReference type="SUPFAM" id="SSF55729">
    <property type="entry name" value="Acyl-CoA N-acyltransferases (Nat)"/>
    <property type="match status" value="1"/>
</dbReference>